<proteinExistence type="predicted"/>
<comment type="caution">
    <text evidence="1">The sequence shown here is derived from an EMBL/GenBank/DDBJ whole genome shotgun (WGS) entry which is preliminary data.</text>
</comment>
<evidence type="ECO:0000313" key="1">
    <source>
        <dbReference type="EMBL" id="KAJ8360584.1"/>
    </source>
</evidence>
<gene>
    <name evidence="1" type="ORF">SKAU_G00171090</name>
</gene>
<name>A0A9Q1IYK8_SYNKA</name>
<dbReference type="EMBL" id="JAINUF010000005">
    <property type="protein sequence ID" value="KAJ8360584.1"/>
    <property type="molecule type" value="Genomic_DNA"/>
</dbReference>
<sequence length="71" mass="7356">MASSRSEAVKLTTGAVTVSVIHICEVYGGDRRADEVLLPLGLSSRRTGRFCQVGRLVAGTDGGGNRGACGY</sequence>
<protein>
    <submittedName>
        <fullName evidence="1">Uncharacterized protein</fullName>
    </submittedName>
</protein>
<reference evidence="1" key="1">
    <citation type="journal article" date="2023" name="Science">
        <title>Genome structures resolve the early diversification of teleost fishes.</title>
        <authorList>
            <person name="Parey E."/>
            <person name="Louis A."/>
            <person name="Montfort J."/>
            <person name="Bouchez O."/>
            <person name="Roques C."/>
            <person name="Iampietro C."/>
            <person name="Lluch J."/>
            <person name="Castinel A."/>
            <person name="Donnadieu C."/>
            <person name="Desvignes T."/>
            <person name="Floi Bucao C."/>
            <person name="Jouanno E."/>
            <person name="Wen M."/>
            <person name="Mejri S."/>
            <person name="Dirks R."/>
            <person name="Jansen H."/>
            <person name="Henkel C."/>
            <person name="Chen W.J."/>
            <person name="Zahm M."/>
            <person name="Cabau C."/>
            <person name="Klopp C."/>
            <person name="Thompson A.W."/>
            <person name="Robinson-Rechavi M."/>
            <person name="Braasch I."/>
            <person name="Lecointre G."/>
            <person name="Bobe J."/>
            <person name="Postlethwait J.H."/>
            <person name="Berthelot C."/>
            <person name="Roest Crollius H."/>
            <person name="Guiguen Y."/>
        </authorList>
    </citation>
    <scope>NUCLEOTIDE SEQUENCE</scope>
    <source>
        <strain evidence="1">WJC10195</strain>
    </source>
</reference>
<evidence type="ECO:0000313" key="2">
    <source>
        <dbReference type="Proteomes" id="UP001152622"/>
    </source>
</evidence>
<keyword evidence="2" id="KW-1185">Reference proteome</keyword>
<organism evidence="1 2">
    <name type="scientific">Synaphobranchus kaupii</name>
    <name type="common">Kaup's arrowtooth eel</name>
    <dbReference type="NCBI Taxonomy" id="118154"/>
    <lineage>
        <taxon>Eukaryota</taxon>
        <taxon>Metazoa</taxon>
        <taxon>Chordata</taxon>
        <taxon>Craniata</taxon>
        <taxon>Vertebrata</taxon>
        <taxon>Euteleostomi</taxon>
        <taxon>Actinopterygii</taxon>
        <taxon>Neopterygii</taxon>
        <taxon>Teleostei</taxon>
        <taxon>Anguilliformes</taxon>
        <taxon>Synaphobranchidae</taxon>
        <taxon>Synaphobranchus</taxon>
    </lineage>
</organism>
<dbReference type="Proteomes" id="UP001152622">
    <property type="component" value="Chromosome 5"/>
</dbReference>
<dbReference type="AlphaFoldDB" id="A0A9Q1IYK8"/>
<accession>A0A9Q1IYK8</accession>